<dbReference type="AlphaFoldDB" id="A0A146EZ68"/>
<reference evidence="1 2" key="1">
    <citation type="journal article" date="2016" name="DNA Res.">
        <title>Genome sequence of Aspergillus luchuensis NBRC 4314.</title>
        <authorList>
            <person name="Yamada O."/>
            <person name="Machida M."/>
            <person name="Hosoyama A."/>
            <person name="Goto M."/>
            <person name="Takahashi T."/>
            <person name="Futagami T."/>
            <person name="Yamagata Y."/>
            <person name="Takeuchi M."/>
            <person name="Kobayashi T."/>
            <person name="Koike H."/>
            <person name="Abe K."/>
            <person name="Asai K."/>
            <person name="Arita M."/>
            <person name="Fujita N."/>
            <person name="Fukuda K."/>
            <person name="Higa K."/>
            <person name="Horikawa H."/>
            <person name="Ishikawa T."/>
            <person name="Jinno K."/>
            <person name="Kato Y."/>
            <person name="Kirimura K."/>
            <person name="Mizutani O."/>
            <person name="Nakasone K."/>
            <person name="Sano M."/>
            <person name="Shiraishi Y."/>
            <person name="Tsukahara M."/>
            <person name="Gomi K."/>
        </authorList>
    </citation>
    <scope>NUCLEOTIDE SEQUENCE [LARGE SCALE GENOMIC DNA]</scope>
    <source>
        <strain evidence="1 2">RIB 2604</strain>
    </source>
</reference>
<gene>
    <name evidence="1" type="ORF">RIB2604_00300190</name>
</gene>
<accession>A0A146EZ68</accession>
<proteinExistence type="predicted"/>
<protein>
    <submittedName>
        <fullName evidence="1">Nitrilase family protein</fullName>
    </submittedName>
</protein>
<sequence length="241" mass="27020">MTWDQVLEFDLRYCRAVFPAQEMVSSAKAFSHFVKIDPPSAEKTSAVGWDADTRTSLIVRALAHFAQRRSDRFHSCLFELSRGIKKSYSVSILPQSQGCKQTTESSTHDKNVQSFKFQRHSQIRVWDSSPRTGDVCIRSQDVTRKERLQHLRLPTVAVLPKVRGLQFCQLTFAPAVTHPDQFTKLLLGEETVLSPSRLLPGTFCAYIAIALAKLVWDSRFLAAGSATAVGTISGSFAKERR</sequence>
<comment type="caution">
    <text evidence="1">The sequence shown here is derived from an EMBL/GenBank/DDBJ whole genome shotgun (WGS) entry which is preliminary data.</text>
</comment>
<dbReference type="EMBL" id="BCWF01000003">
    <property type="protein sequence ID" value="GAT18923.1"/>
    <property type="molecule type" value="Genomic_DNA"/>
</dbReference>
<evidence type="ECO:0000313" key="2">
    <source>
        <dbReference type="Proteomes" id="UP000075230"/>
    </source>
</evidence>
<organism evidence="1 2">
    <name type="scientific">Aspergillus kawachii</name>
    <name type="common">White koji mold</name>
    <name type="synonym">Aspergillus awamori var. kawachi</name>
    <dbReference type="NCBI Taxonomy" id="1069201"/>
    <lineage>
        <taxon>Eukaryota</taxon>
        <taxon>Fungi</taxon>
        <taxon>Dikarya</taxon>
        <taxon>Ascomycota</taxon>
        <taxon>Pezizomycotina</taxon>
        <taxon>Eurotiomycetes</taxon>
        <taxon>Eurotiomycetidae</taxon>
        <taxon>Eurotiales</taxon>
        <taxon>Aspergillaceae</taxon>
        <taxon>Aspergillus</taxon>
        <taxon>Aspergillus subgen. Circumdati</taxon>
    </lineage>
</organism>
<dbReference type="Proteomes" id="UP000075230">
    <property type="component" value="Unassembled WGS sequence"/>
</dbReference>
<evidence type="ECO:0000313" key="1">
    <source>
        <dbReference type="EMBL" id="GAT18923.1"/>
    </source>
</evidence>
<name>A0A146EZ68_ASPKA</name>
<reference evidence="2" key="2">
    <citation type="submission" date="2016-02" db="EMBL/GenBank/DDBJ databases">
        <title>Genome sequencing of Aspergillus luchuensis NBRC 4314.</title>
        <authorList>
            <person name="Yamada O."/>
        </authorList>
    </citation>
    <scope>NUCLEOTIDE SEQUENCE [LARGE SCALE GENOMIC DNA]</scope>
    <source>
        <strain evidence="2">RIB 2604</strain>
    </source>
</reference>